<feature type="compositionally biased region" description="Low complexity" evidence="1">
    <location>
        <begin position="37"/>
        <end position="47"/>
    </location>
</feature>
<feature type="region of interest" description="Disordered" evidence="1">
    <location>
        <begin position="37"/>
        <end position="64"/>
    </location>
</feature>
<protein>
    <submittedName>
        <fullName evidence="2">Uncharacterized protein</fullName>
    </submittedName>
</protein>
<reference evidence="2" key="1">
    <citation type="journal article" date="2020" name="Nature">
        <title>Giant virus diversity and host interactions through global metagenomics.</title>
        <authorList>
            <person name="Schulz F."/>
            <person name="Roux S."/>
            <person name="Paez-Espino D."/>
            <person name="Jungbluth S."/>
            <person name="Walsh D.A."/>
            <person name="Denef V.J."/>
            <person name="McMahon K.D."/>
            <person name="Konstantinidis K.T."/>
            <person name="Eloe-Fadrosh E.A."/>
            <person name="Kyrpides N.C."/>
            <person name="Woyke T."/>
        </authorList>
    </citation>
    <scope>NUCLEOTIDE SEQUENCE</scope>
    <source>
        <strain evidence="2">GVMAG-M-3300001348-25</strain>
    </source>
</reference>
<organism evidence="2">
    <name type="scientific">viral metagenome</name>
    <dbReference type="NCBI Taxonomy" id="1070528"/>
    <lineage>
        <taxon>unclassified sequences</taxon>
        <taxon>metagenomes</taxon>
        <taxon>organismal metagenomes</taxon>
    </lineage>
</organism>
<evidence type="ECO:0000313" key="2">
    <source>
        <dbReference type="EMBL" id="QHT28468.1"/>
    </source>
</evidence>
<name>A0A6C0EHL9_9ZZZZ</name>
<evidence type="ECO:0000256" key="1">
    <source>
        <dbReference type="SAM" id="MobiDB-lite"/>
    </source>
</evidence>
<accession>A0A6C0EHL9</accession>
<sequence>MPQQPVDVSQPSQNVSTMRRARLEDFLDCDVDDVNVNENKQHNQNNEYIPKNQRNYGHTKRIKP</sequence>
<proteinExistence type="predicted"/>
<dbReference type="EMBL" id="MN738858">
    <property type="protein sequence ID" value="QHT28468.1"/>
    <property type="molecule type" value="Genomic_DNA"/>
</dbReference>
<dbReference type="AlphaFoldDB" id="A0A6C0EHL9"/>